<dbReference type="EMBL" id="BMAO01022607">
    <property type="protein sequence ID" value="GFQ83069.1"/>
    <property type="molecule type" value="Genomic_DNA"/>
</dbReference>
<evidence type="ECO:0000259" key="3">
    <source>
        <dbReference type="PROSITE" id="PS51281"/>
    </source>
</evidence>
<dbReference type="AlphaFoldDB" id="A0A8X6FMT1"/>
<dbReference type="CDD" id="cd01770">
    <property type="entry name" value="UBX_UBXN2"/>
    <property type="match status" value="1"/>
</dbReference>
<dbReference type="PANTHER" id="PTHR23333">
    <property type="entry name" value="UBX DOMAIN CONTAINING PROTEIN"/>
    <property type="match status" value="1"/>
</dbReference>
<dbReference type="InterPro" id="IPR012989">
    <property type="entry name" value="SEP_domain"/>
</dbReference>
<dbReference type="PROSITE" id="PS50033">
    <property type="entry name" value="UBX"/>
    <property type="match status" value="1"/>
</dbReference>
<evidence type="ECO:0000313" key="6">
    <source>
        <dbReference type="Proteomes" id="UP000887116"/>
    </source>
</evidence>
<comment type="caution">
    <text evidence="5">The sequence shown here is derived from an EMBL/GenBank/DDBJ whole genome shotgun (WGS) entry which is preliminary data.</text>
</comment>
<dbReference type="Gene3D" id="1.10.8.10">
    <property type="entry name" value="DNA helicase RuvA subunit, C-terminal domain"/>
    <property type="match status" value="1"/>
</dbReference>
<dbReference type="SUPFAM" id="SSF46934">
    <property type="entry name" value="UBA-like"/>
    <property type="match status" value="1"/>
</dbReference>
<feature type="compositionally biased region" description="Basic and acidic residues" evidence="1">
    <location>
        <begin position="50"/>
        <end position="59"/>
    </location>
</feature>
<dbReference type="Gene3D" id="3.10.20.90">
    <property type="entry name" value="Phosphatidylinositol 3-kinase Catalytic Subunit, Chain A, domain 1"/>
    <property type="match status" value="1"/>
</dbReference>
<protein>
    <submittedName>
        <fullName evidence="5">NSFL1 cofactor p47</fullName>
    </submittedName>
</protein>
<feature type="region of interest" description="Disordered" evidence="1">
    <location>
        <begin position="44"/>
        <end position="116"/>
    </location>
</feature>
<feature type="domain" description="UBX" evidence="2">
    <location>
        <begin position="293"/>
        <end position="370"/>
    </location>
</feature>
<dbReference type="Pfam" id="PF08059">
    <property type="entry name" value="SEP"/>
    <property type="match status" value="1"/>
</dbReference>
<dbReference type="InterPro" id="IPR001012">
    <property type="entry name" value="UBX_dom"/>
</dbReference>
<name>A0A8X6FMT1_TRICU</name>
<dbReference type="GO" id="GO:0043161">
    <property type="term" value="P:proteasome-mediated ubiquitin-dependent protein catabolic process"/>
    <property type="evidence" value="ECO:0007669"/>
    <property type="project" value="TreeGrafter"/>
</dbReference>
<evidence type="ECO:0000256" key="1">
    <source>
        <dbReference type="SAM" id="MobiDB-lite"/>
    </source>
</evidence>
<sequence length="372" mass="40612">MADSDHSKVIDAFCNVTGTDAARAQMYLQQSDWDSELAISSYFEEAEGEPESRNAHAEFMRPGSPKPAAPPPNPSRIATFASLKNNDEEDNEEEGQAFYAGGSERSGQQVLGPGKRKAAGNEVVEAMFKAVRKFGEEVVDSPSKRCSKTKLKAFKGAGYVLGSTEGTSDTVPGNSEEGSSRAIEVCLQLWQTGFTVDGGPLRDYNAPDSKGFLESIRKGEIPEELMSRGGGKAEVHVNLEDHTHEEYIPKKTTLQAFSGTGFRLGNITPVVQSESKPSEQDETNAQENLKLDETKPVTNVQIRLADGTRLMMRANHSHTVGDVRRYIVIARPEYSASVFSLMTAFPTKELSDDEATLEAENLLNSVIVQKLK</sequence>
<dbReference type="GO" id="GO:0031468">
    <property type="term" value="P:nuclear membrane reassembly"/>
    <property type="evidence" value="ECO:0007669"/>
    <property type="project" value="TreeGrafter"/>
</dbReference>
<dbReference type="GO" id="GO:0005634">
    <property type="term" value="C:nucleus"/>
    <property type="evidence" value="ECO:0007669"/>
    <property type="project" value="InterPro"/>
</dbReference>
<dbReference type="GO" id="GO:0000045">
    <property type="term" value="P:autophagosome assembly"/>
    <property type="evidence" value="ECO:0007669"/>
    <property type="project" value="TreeGrafter"/>
</dbReference>
<dbReference type="PANTHER" id="PTHR23333:SF20">
    <property type="entry name" value="NSFL1 COFACTOR P47"/>
    <property type="match status" value="1"/>
</dbReference>
<dbReference type="InterPro" id="IPR029071">
    <property type="entry name" value="Ubiquitin-like_domsf"/>
</dbReference>
<feature type="domain" description="TAP-C" evidence="3">
    <location>
        <begin position="4"/>
        <end position="59"/>
    </location>
</feature>
<dbReference type="PROSITE" id="PS51281">
    <property type="entry name" value="TAP_C"/>
    <property type="match status" value="1"/>
</dbReference>
<feature type="compositionally biased region" description="Pro residues" evidence="1">
    <location>
        <begin position="64"/>
        <end position="74"/>
    </location>
</feature>
<feature type="domain" description="SEP" evidence="4">
    <location>
        <begin position="182"/>
        <end position="248"/>
    </location>
</feature>
<dbReference type="Pfam" id="PF00789">
    <property type="entry name" value="UBX"/>
    <property type="match status" value="1"/>
</dbReference>
<reference evidence="5" key="1">
    <citation type="submission" date="2020-07" db="EMBL/GenBank/DDBJ databases">
        <title>Multicomponent nature underlies the extraordinary mechanical properties of spider dragline silk.</title>
        <authorList>
            <person name="Kono N."/>
            <person name="Nakamura H."/>
            <person name="Mori M."/>
            <person name="Yoshida Y."/>
            <person name="Ohtoshi R."/>
            <person name="Malay A.D."/>
            <person name="Moran D.A.P."/>
            <person name="Tomita M."/>
            <person name="Numata K."/>
            <person name="Arakawa K."/>
        </authorList>
    </citation>
    <scope>NUCLEOTIDE SEQUENCE</scope>
</reference>
<dbReference type="InterPro" id="IPR009060">
    <property type="entry name" value="UBA-like_sf"/>
</dbReference>
<dbReference type="InterPro" id="IPR036241">
    <property type="entry name" value="NSFL1C_SEP_dom_sf"/>
</dbReference>
<gene>
    <name evidence="5" type="primary">NSFL1C</name>
    <name evidence="5" type="ORF">TNCT_392991</name>
</gene>
<evidence type="ECO:0000313" key="5">
    <source>
        <dbReference type="EMBL" id="GFQ83069.1"/>
    </source>
</evidence>
<evidence type="ECO:0000259" key="2">
    <source>
        <dbReference type="PROSITE" id="PS50033"/>
    </source>
</evidence>
<dbReference type="GO" id="GO:0005829">
    <property type="term" value="C:cytosol"/>
    <property type="evidence" value="ECO:0007669"/>
    <property type="project" value="TreeGrafter"/>
</dbReference>
<dbReference type="CDD" id="cd14348">
    <property type="entry name" value="UBA_p47"/>
    <property type="match status" value="1"/>
</dbReference>
<dbReference type="GO" id="GO:0051028">
    <property type="term" value="P:mRNA transport"/>
    <property type="evidence" value="ECO:0007669"/>
    <property type="project" value="InterPro"/>
</dbReference>
<dbReference type="Pfam" id="PF14555">
    <property type="entry name" value="UBA_4"/>
    <property type="match status" value="1"/>
</dbReference>
<dbReference type="OrthoDB" id="25887at2759"/>
<dbReference type="GO" id="GO:0043130">
    <property type="term" value="F:ubiquitin binding"/>
    <property type="evidence" value="ECO:0007669"/>
    <property type="project" value="TreeGrafter"/>
</dbReference>
<dbReference type="SUPFAM" id="SSF102848">
    <property type="entry name" value="NSFL1 (p97 ATPase) cofactor p47, SEP domain"/>
    <property type="match status" value="1"/>
</dbReference>
<keyword evidence="6" id="KW-1185">Reference proteome</keyword>
<organism evidence="5 6">
    <name type="scientific">Trichonephila clavata</name>
    <name type="common">Joro spider</name>
    <name type="synonym">Nephila clavata</name>
    <dbReference type="NCBI Taxonomy" id="2740835"/>
    <lineage>
        <taxon>Eukaryota</taxon>
        <taxon>Metazoa</taxon>
        <taxon>Ecdysozoa</taxon>
        <taxon>Arthropoda</taxon>
        <taxon>Chelicerata</taxon>
        <taxon>Arachnida</taxon>
        <taxon>Araneae</taxon>
        <taxon>Araneomorphae</taxon>
        <taxon>Entelegynae</taxon>
        <taxon>Araneoidea</taxon>
        <taxon>Nephilidae</taxon>
        <taxon>Trichonephila</taxon>
    </lineage>
</organism>
<evidence type="ECO:0000259" key="4">
    <source>
        <dbReference type="PROSITE" id="PS51399"/>
    </source>
</evidence>
<dbReference type="PROSITE" id="PS51399">
    <property type="entry name" value="SEP"/>
    <property type="match status" value="1"/>
</dbReference>
<dbReference type="GO" id="GO:0007030">
    <property type="term" value="P:Golgi organization"/>
    <property type="evidence" value="ECO:0007669"/>
    <property type="project" value="TreeGrafter"/>
</dbReference>
<dbReference type="InterPro" id="IPR005637">
    <property type="entry name" value="TAP_C_dom"/>
</dbReference>
<dbReference type="SMART" id="SM00553">
    <property type="entry name" value="SEP"/>
    <property type="match status" value="1"/>
</dbReference>
<dbReference type="Gene3D" id="3.30.420.210">
    <property type="entry name" value="SEP domain"/>
    <property type="match status" value="1"/>
</dbReference>
<dbReference type="Proteomes" id="UP000887116">
    <property type="component" value="Unassembled WGS sequence"/>
</dbReference>
<accession>A0A8X6FMT1</accession>
<dbReference type="GO" id="GO:0061025">
    <property type="term" value="P:membrane fusion"/>
    <property type="evidence" value="ECO:0007669"/>
    <property type="project" value="TreeGrafter"/>
</dbReference>
<dbReference type="SUPFAM" id="SSF54236">
    <property type="entry name" value="Ubiquitin-like"/>
    <property type="match status" value="1"/>
</dbReference>
<proteinExistence type="predicted"/>
<dbReference type="SMART" id="SM00166">
    <property type="entry name" value="UBX"/>
    <property type="match status" value="1"/>
</dbReference>